<keyword evidence="6" id="KW-0067">ATP-binding</keyword>
<dbReference type="Gene3D" id="1.10.510.10">
    <property type="entry name" value="Transferase(Phosphotransferase) domain 1"/>
    <property type="match status" value="1"/>
</dbReference>
<dbReference type="EC" id="2.7.11.1" evidence="1"/>
<dbReference type="Proteomes" id="UP000543556">
    <property type="component" value="Unassembled WGS sequence"/>
</dbReference>
<dbReference type="InterPro" id="IPR008266">
    <property type="entry name" value="Tyr_kinase_AS"/>
</dbReference>
<dbReference type="GO" id="GO:0004674">
    <property type="term" value="F:protein serine/threonine kinase activity"/>
    <property type="evidence" value="ECO:0007669"/>
    <property type="project" value="UniProtKB-KW"/>
</dbReference>
<proteinExistence type="predicted"/>
<feature type="transmembrane region" description="Helical" evidence="7">
    <location>
        <begin position="320"/>
        <end position="341"/>
    </location>
</feature>
<dbReference type="EMBL" id="JAAMFM010000046">
    <property type="protein sequence ID" value="NVM96937.1"/>
    <property type="molecule type" value="Genomic_DNA"/>
</dbReference>
<evidence type="ECO:0000256" key="4">
    <source>
        <dbReference type="ARBA" id="ARBA00022741"/>
    </source>
</evidence>
<evidence type="ECO:0000256" key="2">
    <source>
        <dbReference type="ARBA" id="ARBA00022527"/>
    </source>
</evidence>
<reference evidence="9 10" key="1">
    <citation type="submission" date="2020-02" db="EMBL/GenBank/DDBJ databases">
        <title>Genome sequence of strain AETb3-4.</title>
        <authorList>
            <person name="Gao J."/>
            <person name="Zhang X."/>
        </authorList>
    </citation>
    <scope>NUCLEOTIDE SEQUENCE [LARGE SCALE GENOMIC DNA]</scope>
    <source>
        <strain evidence="9 10">AETb3-4</strain>
    </source>
</reference>
<organism evidence="9 10">
    <name type="scientific">Arthrobacter wenxiniae</name>
    <dbReference type="NCBI Taxonomy" id="2713570"/>
    <lineage>
        <taxon>Bacteria</taxon>
        <taxon>Bacillati</taxon>
        <taxon>Actinomycetota</taxon>
        <taxon>Actinomycetes</taxon>
        <taxon>Micrococcales</taxon>
        <taxon>Micrococcaceae</taxon>
        <taxon>Arthrobacter</taxon>
    </lineage>
</organism>
<dbReference type="PROSITE" id="PS00109">
    <property type="entry name" value="PROTEIN_KINASE_TYR"/>
    <property type="match status" value="1"/>
</dbReference>
<dbReference type="PANTHER" id="PTHR43289:SF6">
    <property type="entry name" value="SERINE_THREONINE-PROTEIN KINASE NEKL-3"/>
    <property type="match status" value="1"/>
</dbReference>
<evidence type="ECO:0000256" key="5">
    <source>
        <dbReference type="ARBA" id="ARBA00022777"/>
    </source>
</evidence>
<keyword evidence="5 9" id="KW-0418">Kinase</keyword>
<evidence type="ECO:0000256" key="7">
    <source>
        <dbReference type="SAM" id="Phobius"/>
    </source>
</evidence>
<dbReference type="AlphaFoldDB" id="A0A7Y7M0D5"/>
<dbReference type="SUPFAM" id="SSF56112">
    <property type="entry name" value="Protein kinase-like (PK-like)"/>
    <property type="match status" value="1"/>
</dbReference>
<evidence type="ECO:0000259" key="8">
    <source>
        <dbReference type="PROSITE" id="PS50011"/>
    </source>
</evidence>
<keyword evidence="7" id="KW-0472">Membrane</keyword>
<keyword evidence="10" id="KW-1185">Reference proteome</keyword>
<dbReference type="PANTHER" id="PTHR43289">
    <property type="entry name" value="MITOGEN-ACTIVATED PROTEIN KINASE KINASE KINASE 20-RELATED"/>
    <property type="match status" value="1"/>
</dbReference>
<dbReference type="Pfam" id="PF00069">
    <property type="entry name" value="Pkinase"/>
    <property type="match status" value="1"/>
</dbReference>
<sequence length="553" mass="55838">MDANGVQTQRGRVPVLDGFDTVRRLGGGAQAEVWLVRPADGGPELAAKCFTAPAPAATDHGGGVSGPARHNESEITQEWRILAQYDHEHLVRIHGVAELRGPGGWALLMDHAGGGSVQDIVASRGPLTVGECVTVLTPLGQVLSHLHGRGVVHGDVAPGNVLLTVHGKPVLGDLGLGRLVGQPPGRAAGTPGFFCPRDDGVSPASDVYAMAAVGWYALTGHAPAAARDRIPLAMYARGVPDELAAALEAGLAEDAAQRPTAAELAQAVFRSARAEPVALAQSVHPSVLPELLTRRDARRPARSVFAAPLRRLRRPGRPGLPLASLGAALALALAGAGFVGWRGVVGNGGGVGSPSVAADGRVATATATAATRLNVPSAAPGGTAGNAPAAAGEAASLVALGPQAASFPAEVRKGLLSPAPENALAALAWVRSYALSNADLGMLEAVNAVGSPAMAADVMVVRALAAAGHSYSGLETVVSGAAVASRELVPDGADAPYAAATVSATVATSPFAEQDAGGAVVYSQPAGQQQRLRIVLVQVRSRWMVQQILPGGG</sequence>
<evidence type="ECO:0000256" key="3">
    <source>
        <dbReference type="ARBA" id="ARBA00022679"/>
    </source>
</evidence>
<dbReference type="InterPro" id="IPR011009">
    <property type="entry name" value="Kinase-like_dom_sf"/>
</dbReference>
<evidence type="ECO:0000313" key="10">
    <source>
        <dbReference type="Proteomes" id="UP000543556"/>
    </source>
</evidence>
<evidence type="ECO:0000256" key="6">
    <source>
        <dbReference type="ARBA" id="ARBA00022840"/>
    </source>
</evidence>
<keyword evidence="7" id="KW-1133">Transmembrane helix</keyword>
<comment type="caution">
    <text evidence="9">The sequence shown here is derived from an EMBL/GenBank/DDBJ whole genome shotgun (WGS) entry which is preliminary data.</text>
</comment>
<dbReference type="InterPro" id="IPR000719">
    <property type="entry name" value="Prot_kinase_dom"/>
</dbReference>
<dbReference type="PROSITE" id="PS50011">
    <property type="entry name" value="PROTEIN_KINASE_DOM"/>
    <property type="match status" value="1"/>
</dbReference>
<evidence type="ECO:0000256" key="1">
    <source>
        <dbReference type="ARBA" id="ARBA00012513"/>
    </source>
</evidence>
<keyword evidence="3" id="KW-0808">Transferase</keyword>
<evidence type="ECO:0000313" key="9">
    <source>
        <dbReference type="EMBL" id="NVM96937.1"/>
    </source>
</evidence>
<feature type="domain" description="Protein kinase" evidence="8">
    <location>
        <begin position="19"/>
        <end position="287"/>
    </location>
</feature>
<protein>
    <recommendedName>
        <fullName evidence="1">non-specific serine/threonine protein kinase</fullName>
        <ecNumber evidence="1">2.7.11.1</ecNumber>
    </recommendedName>
</protein>
<keyword evidence="2" id="KW-0723">Serine/threonine-protein kinase</keyword>
<keyword evidence="7" id="KW-0812">Transmembrane</keyword>
<accession>A0A7Y7M0D5</accession>
<name>A0A7Y7M0D5_9MICC</name>
<dbReference type="GO" id="GO:0005524">
    <property type="term" value="F:ATP binding"/>
    <property type="evidence" value="ECO:0007669"/>
    <property type="project" value="UniProtKB-KW"/>
</dbReference>
<gene>
    <name evidence="9" type="ORF">G6034_18900</name>
</gene>
<keyword evidence="4" id="KW-0547">Nucleotide-binding</keyword>